<evidence type="ECO:0000313" key="1">
    <source>
        <dbReference type="EMBL" id="KAI3824239.1"/>
    </source>
</evidence>
<dbReference type="Proteomes" id="UP001056120">
    <property type="component" value="Linkage Group LG02"/>
</dbReference>
<reference evidence="1 2" key="2">
    <citation type="journal article" date="2022" name="Mol. Ecol. Resour.">
        <title>The genomes of chicory, endive, great burdock and yacon provide insights into Asteraceae paleo-polyploidization history and plant inulin production.</title>
        <authorList>
            <person name="Fan W."/>
            <person name="Wang S."/>
            <person name="Wang H."/>
            <person name="Wang A."/>
            <person name="Jiang F."/>
            <person name="Liu H."/>
            <person name="Zhao H."/>
            <person name="Xu D."/>
            <person name="Zhang Y."/>
        </authorList>
    </citation>
    <scope>NUCLEOTIDE SEQUENCE [LARGE SCALE GENOMIC DNA]</scope>
    <source>
        <strain evidence="2">cv. Yunnan</strain>
        <tissue evidence="1">Leaves</tissue>
    </source>
</reference>
<reference evidence="2" key="1">
    <citation type="journal article" date="2022" name="Mol. Ecol. Resour.">
        <title>The genomes of chicory, endive, great burdock and yacon provide insights into Asteraceae palaeo-polyploidization history and plant inulin production.</title>
        <authorList>
            <person name="Fan W."/>
            <person name="Wang S."/>
            <person name="Wang H."/>
            <person name="Wang A."/>
            <person name="Jiang F."/>
            <person name="Liu H."/>
            <person name="Zhao H."/>
            <person name="Xu D."/>
            <person name="Zhang Y."/>
        </authorList>
    </citation>
    <scope>NUCLEOTIDE SEQUENCE [LARGE SCALE GENOMIC DNA]</scope>
    <source>
        <strain evidence="2">cv. Yunnan</strain>
    </source>
</reference>
<sequence>MSWWWDGNYGFQVYSNESVENNPQSSGVQEVNREEVSSDVYSHQRPTNDYVYGEVSYPTQQTDDYVYGEVSYPTQQTDDFVSEDEEQNHQNVSYKTDQNFQSREQLVDWAVRIGRENGYVLVTRRSRRKGDDPTEPFIKVWLVCDRHGERASTATVRRAGNKKIGCPFKLEGEYQENSGDWKLTVKDDSHNHDPSQHLEAHSFARRLSQSEQLLVAELYSQNMLPRNILATIREQNPESSCIKKDIYNAIQKIKNETRVGETPMQILENLLSSKKYVYYTREDPATNIVEEIFFVHPKSFEMWRAFPHVLMIDATYKTNMYRLPFVQVVGVTSTHQSFCVAHAFISKEREENFIWVLLQIKAMLQKCMEPRVIVTDSDKALMNACDKTFPDCSKNLCRWHIHENIAKHCRASFTDEDWANFKYSWSVLCESPTPDIYRYNFNRLYERLYAAKRGRVIHYVTKNWLDPYKEKFVSAWSNKNLNFGQQTTNRVESQHSLLKSYLRNANSSLDRLVGFVDEIVTDQYYQLQFAFGTSLIRKMDSHIAIELFDNLHGKVSHKALNLLENEWYKLSHIRKQNATCGCQLFNSCGLLCACRLASIEATCGRIPLDALDVFWRKLDLKPSFVDDENVDVDKVLSQVRNKIISEPDQVKRSMLSRIAGVVFPSKSNKKAPVVQEDTRGRPTLKKQQQRKQDVARNSSFTGSQQSKCDPARHSSYIASQDSIQASSVIQHRRPTKGKGKQPQDDNAYLGFPLIMWKDAVNNINCFKDSIPSVFHPYISHIHDVNPDGNCGFRSVALGLGLNENRWLFIRQQLLQEMDNKEEWWRTVFDRVAFQEYDMLRHTIDWQDVKAAPVSRWMSMPYTGLLIAQRFGVIVHLLSIAGNQTFFPLWFGPNVHAQHQIVSLVHVNRAHFIHVKLDGDFPIPTPNALWNLHRNDDAAKWENIYSDRIERFKKIMATNGSTFPQYFATHG</sequence>
<comment type="caution">
    <text evidence="1">The sequence shown here is derived from an EMBL/GenBank/DDBJ whole genome shotgun (WGS) entry which is preliminary data.</text>
</comment>
<keyword evidence="2" id="KW-1185">Reference proteome</keyword>
<name>A0ACB9JWG4_9ASTR</name>
<gene>
    <name evidence="1" type="ORF">L1987_05689</name>
</gene>
<accession>A0ACB9JWG4</accession>
<proteinExistence type="predicted"/>
<protein>
    <submittedName>
        <fullName evidence="1">Uncharacterized protein</fullName>
    </submittedName>
</protein>
<evidence type="ECO:0000313" key="2">
    <source>
        <dbReference type="Proteomes" id="UP001056120"/>
    </source>
</evidence>
<organism evidence="1 2">
    <name type="scientific">Smallanthus sonchifolius</name>
    <dbReference type="NCBI Taxonomy" id="185202"/>
    <lineage>
        <taxon>Eukaryota</taxon>
        <taxon>Viridiplantae</taxon>
        <taxon>Streptophyta</taxon>
        <taxon>Embryophyta</taxon>
        <taxon>Tracheophyta</taxon>
        <taxon>Spermatophyta</taxon>
        <taxon>Magnoliopsida</taxon>
        <taxon>eudicotyledons</taxon>
        <taxon>Gunneridae</taxon>
        <taxon>Pentapetalae</taxon>
        <taxon>asterids</taxon>
        <taxon>campanulids</taxon>
        <taxon>Asterales</taxon>
        <taxon>Asteraceae</taxon>
        <taxon>Asteroideae</taxon>
        <taxon>Heliantheae alliance</taxon>
        <taxon>Millerieae</taxon>
        <taxon>Smallanthus</taxon>
    </lineage>
</organism>
<dbReference type="EMBL" id="CM042019">
    <property type="protein sequence ID" value="KAI3824239.1"/>
    <property type="molecule type" value="Genomic_DNA"/>
</dbReference>